<dbReference type="Proteomes" id="UP000280549">
    <property type="component" value="Unassembled WGS sequence"/>
</dbReference>
<proteinExistence type="predicted"/>
<name>A0ABD7JMN7_STRSA</name>
<reference evidence="1 2" key="1">
    <citation type="submission" date="2018-11" db="EMBL/GenBank/DDBJ databases">
        <title>Species Designations Belie Phenotypic and Genotypic Heterogeneity in Oral Streptococci.</title>
        <authorList>
            <person name="Velsko I."/>
        </authorList>
    </citation>
    <scope>NUCLEOTIDE SEQUENCE [LARGE SCALE GENOMIC DNA]</scope>
    <source>
        <strain evidence="1 2">BCC20</strain>
    </source>
</reference>
<gene>
    <name evidence="1" type="ORF">D8881_05485</name>
</gene>
<comment type="caution">
    <text evidence="1">The sequence shown here is derived from an EMBL/GenBank/DDBJ whole genome shotgun (WGS) entry which is preliminary data.</text>
</comment>
<evidence type="ECO:0000313" key="2">
    <source>
        <dbReference type="Proteomes" id="UP000280549"/>
    </source>
</evidence>
<sequence length="45" mass="5050">MSMFIKDRVKEVPLGVAAKLSLLKIKKQELSALKGLSYRRADYPG</sequence>
<organism evidence="1 2">
    <name type="scientific">Streptococcus sanguinis</name>
    <dbReference type="NCBI Taxonomy" id="1305"/>
    <lineage>
        <taxon>Bacteria</taxon>
        <taxon>Bacillati</taxon>
        <taxon>Bacillota</taxon>
        <taxon>Bacilli</taxon>
        <taxon>Lactobacillales</taxon>
        <taxon>Streptococcaceae</taxon>
        <taxon>Streptococcus</taxon>
    </lineage>
</organism>
<accession>A0ABD7JMN7</accession>
<dbReference type="AlphaFoldDB" id="A0ABD7JMN7"/>
<evidence type="ECO:0000313" key="1">
    <source>
        <dbReference type="EMBL" id="RSI25712.1"/>
    </source>
</evidence>
<protein>
    <submittedName>
        <fullName evidence="1">Uncharacterized protein</fullName>
    </submittedName>
</protein>
<dbReference type="EMBL" id="RJMR01000003">
    <property type="protein sequence ID" value="RSI25712.1"/>
    <property type="molecule type" value="Genomic_DNA"/>
</dbReference>